<accession>A0AAD4BHQ9</accession>
<reference evidence="1" key="1">
    <citation type="submission" date="2019-10" db="EMBL/GenBank/DDBJ databases">
        <authorList>
            <consortium name="DOE Joint Genome Institute"/>
            <person name="Kuo A."/>
            <person name="Miyauchi S."/>
            <person name="Kiss E."/>
            <person name="Drula E."/>
            <person name="Kohler A."/>
            <person name="Sanchez-Garcia M."/>
            <person name="Andreopoulos B."/>
            <person name="Barry K.W."/>
            <person name="Bonito G."/>
            <person name="Buee M."/>
            <person name="Carver A."/>
            <person name="Chen C."/>
            <person name="Cichocki N."/>
            <person name="Clum A."/>
            <person name="Culley D."/>
            <person name="Crous P.W."/>
            <person name="Fauchery L."/>
            <person name="Girlanda M."/>
            <person name="Hayes R."/>
            <person name="Keri Z."/>
            <person name="LaButti K."/>
            <person name="Lipzen A."/>
            <person name="Lombard V."/>
            <person name="Magnuson J."/>
            <person name="Maillard F."/>
            <person name="Morin E."/>
            <person name="Murat C."/>
            <person name="Nolan M."/>
            <person name="Ohm R."/>
            <person name="Pangilinan J."/>
            <person name="Pereira M."/>
            <person name="Perotto S."/>
            <person name="Peter M."/>
            <person name="Riley R."/>
            <person name="Sitrit Y."/>
            <person name="Stielow B."/>
            <person name="Szollosi G."/>
            <person name="Zifcakova L."/>
            <person name="Stursova M."/>
            <person name="Spatafora J.W."/>
            <person name="Tedersoo L."/>
            <person name="Vaario L.-M."/>
            <person name="Yamada A."/>
            <person name="Yan M."/>
            <person name="Wang P."/>
            <person name="Xu J."/>
            <person name="Bruns T."/>
            <person name="Baldrian P."/>
            <person name="Vilgalys R."/>
            <person name="Henrissat B."/>
            <person name="Grigoriev I.V."/>
            <person name="Hibbett D."/>
            <person name="Nagy L.G."/>
            <person name="Martin F.M."/>
        </authorList>
    </citation>
    <scope>NUCLEOTIDE SEQUENCE</scope>
    <source>
        <strain evidence="1">BED1</strain>
    </source>
</reference>
<gene>
    <name evidence="1" type="ORF">L210DRAFT_3562700</name>
</gene>
<evidence type="ECO:0000313" key="1">
    <source>
        <dbReference type="EMBL" id="KAF8429942.1"/>
    </source>
</evidence>
<proteinExistence type="predicted"/>
<sequence length="139" mass="15345">MPSRIPDLGTTIKVVSVPSGSRVASRRHECHLFNGPPNYCRYDANPPSIDERVVRPTTDHKTGSVLATRLLMSKVPKTLVAFGAGKQIKAHVDLHLHSSTALARTARVYASLRRLSASHILPSHSIRSSWMTEIVSRTR</sequence>
<organism evidence="1 2">
    <name type="scientific">Boletus edulis BED1</name>
    <dbReference type="NCBI Taxonomy" id="1328754"/>
    <lineage>
        <taxon>Eukaryota</taxon>
        <taxon>Fungi</taxon>
        <taxon>Dikarya</taxon>
        <taxon>Basidiomycota</taxon>
        <taxon>Agaricomycotina</taxon>
        <taxon>Agaricomycetes</taxon>
        <taxon>Agaricomycetidae</taxon>
        <taxon>Boletales</taxon>
        <taxon>Boletineae</taxon>
        <taxon>Boletaceae</taxon>
        <taxon>Boletoideae</taxon>
        <taxon>Boletus</taxon>
    </lineage>
</organism>
<dbReference type="AlphaFoldDB" id="A0AAD4BHQ9"/>
<keyword evidence="2" id="KW-1185">Reference proteome</keyword>
<reference evidence="1" key="2">
    <citation type="journal article" date="2020" name="Nat. Commun.">
        <title>Large-scale genome sequencing of mycorrhizal fungi provides insights into the early evolution of symbiotic traits.</title>
        <authorList>
            <person name="Miyauchi S."/>
            <person name="Kiss E."/>
            <person name="Kuo A."/>
            <person name="Drula E."/>
            <person name="Kohler A."/>
            <person name="Sanchez-Garcia M."/>
            <person name="Morin E."/>
            <person name="Andreopoulos B."/>
            <person name="Barry K.W."/>
            <person name="Bonito G."/>
            <person name="Buee M."/>
            <person name="Carver A."/>
            <person name="Chen C."/>
            <person name="Cichocki N."/>
            <person name="Clum A."/>
            <person name="Culley D."/>
            <person name="Crous P.W."/>
            <person name="Fauchery L."/>
            <person name="Girlanda M."/>
            <person name="Hayes R.D."/>
            <person name="Keri Z."/>
            <person name="LaButti K."/>
            <person name="Lipzen A."/>
            <person name="Lombard V."/>
            <person name="Magnuson J."/>
            <person name="Maillard F."/>
            <person name="Murat C."/>
            <person name="Nolan M."/>
            <person name="Ohm R.A."/>
            <person name="Pangilinan J."/>
            <person name="Pereira M.F."/>
            <person name="Perotto S."/>
            <person name="Peter M."/>
            <person name="Pfister S."/>
            <person name="Riley R."/>
            <person name="Sitrit Y."/>
            <person name="Stielow J.B."/>
            <person name="Szollosi G."/>
            <person name="Zifcakova L."/>
            <person name="Stursova M."/>
            <person name="Spatafora J.W."/>
            <person name="Tedersoo L."/>
            <person name="Vaario L.M."/>
            <person name="Yamada A."/>
            <person name="Yan M."/>
            <person name="Wang P."/>
            <person name="Xu J."/>
            <person name="Bruns T."/>
            <person name="Baldrian P."/>
            <person name="Vilgalys R."/>
            <person name="Dunand C."/>
            <person name="Henrissat B."/>
            <person name="Grigoriev I.V."/>
            <person name="Hibbett D."/>
            <person name="Nagy L.G."/>
            <person name="Martin F.M."/>
        </authorList>
    </citation>
    <scope>NUCLEOTIDE SEQUENCE</scope>
    <source>
        <strain evidence="1">BED1</strain>
    </source>
</reference>
<evidence type="ECO:0000313" key="2">
    <source>
        <dbReference type="Proteomes" id="UP001194468"/>
    </source>
</evidence>
<comment type="caution">
    <text evidence="1">The sequence shown here is derived from an EMBL/GenBank/DDBJ whole genome shotgun (WGS) entry which is preliminary data.</text>
</comment>
<protein>
    <submittedName>
        <fullName evidence="1">Uncharacterized protein</fullName>
    </submittedName>
</protein>
<dbReference type="EMBL" id="WHUW01000064">
    <property type="protein sequence ID" value="KAF8429942.1"/>
    <property type="molecule type" value="Genomic_DNA"/>
</dbReference>
<name>A0AAD4BHQ9_BOLED</name>
<dbReference type="Proteomes" id="UP001194468">
    <property type="component" value="Unassembled WGS sequence"/>
</dbReference>